<evidence type="ECO:0000256" key="3">
    <source>
        <dbReference type="ARBA" id="ARBA00022989"/>
    </source>
</evidence>
<evidence type="ECO:0000256" key="5">
    <source>
        <dbReference type="SAM" id="MobiDB-lite"/>
    </source>
</evidence>
<organism evidence="8 9">
    <name type="scientific">Cladophialophora immunda</name>
    <dbReference type="NCBI Taxonomy" id="569365"/>
    <lineage>
        <taxon>Eukaryota</taxon>
        <taxon>Fungi</taxon>
        <taxon>Dikarya</taxon>
        <taxon>Ascomycota</taxon>
        <taxon>Pezizomycotina</taxon>
        <taxon>Eurotiomycetes</taxon>
        <taxon>Chaetothyriomycetidae</taxon>
        <taxon>Chaetothyriales</taxon>
        <taxon>Herpotrichiellaceae</taxon>
        <taxon>Cladophialophora</taxon>
    </lineage>
</organism>
<dbReference type="PANTHER" id="PTHR23502:SF5">
    <property type="entry name" value="QUINIDINE RESISTANCE PROTEIN 3"/>
    <property type="match status" value="1"/>
</dbReference>
<dbReference type="VEuPathDB" id="FungiDB:PV07_07728"/>
<keyword evidence="3 6" id="KW-1133">Transmembrane helix</keyword>
<feature type="domain" description="Major facilitator superfamily (MFS) profile" evidence="7">
    <location>
        <begin position="108"/>
        <end position="583"/>
    </location>
</feature>
<feature type="compositionally biased region" description="Basic and acidic residues" evidence="5">
    <location>
        <begin position="21"/>
        <end position="44"/>
    </location>
</feature>
<dbReference type="Gene3D" id="1.20.1250.20">
    <property type="entry name" value="MFS general substrate transporter like domains"/>
    <property type="match status" value="1"/>
</dbReference>
<feature type="transmembrane region" description="Helical" evidence="6">
    <location>
        <begin position="106"/>
        <end position="126"/>
    </location>
</feature>
<dbReference type="GeneID" id="27346922"/>
<feature type="transmembrane region" description="Helical" evidence="6">
    <location>
        <begin position="497"/>
        <end position="518"/>
    </location>
</feature>
<dbReference type="SUPFAM" id="SSF103473">
    <property type="entry name" value="MFS general substrate transporter"/>
    <property type="match status" value="1"/>
</dbReference>
<protein>
    <recommendedName>
        <fullName evidence="7">Major facilitator superfamily (MFS) profile domain-containing protein</fullName>
    </recommendedName>
</protein>
<feature type="transmembrane region" description="Helical" evidence="6">
    <location>
        <begin position="235"/>
        <end position="258"/>
    </location>
</feature>
<dbReference type="Pfam" id="PF07690">
    <property type="entry name" value="MFS_1"/>
    <property type="match status" value="1"/>
</dbReference>
<feature type="region of interest" description="Disordered" evidence="5">
    <location>
        <begin position="1"/>
        <end position="51"/>
    </location>
</feature>
<evidence type="ECO:0000313" key="8">
    <source>
        <dbReference type="EMBL" id="KIW28039.1"/>
    </source>
</evidence>
<feature type="transmembrane region" description="Helical" evidence="6">
    <location>
        <begin position="530"/>
        <end position="553"/>
    </location>
</feature>
<feature type="transmembrane region" description="Helical" evidence="6">
    <location>
        <begin position="384"/>
        <end position="407"/>
    </location>
</feature>
<dbReference type="PROSITE" id="PS50850">
    <property type="entry name" value="MFS"/>
    <property type="match status" value="1"/>
</dbReference>
<feature type="transmembrane region" description="Helical" evidence="6">
    <location>
        <begin position="199"/>
        <end position="223"/>
    </location>
</feature>
<dbReference type="GO" id="GO:0010509">
    <property type="term" value="P:intracellular polyamine homeostasis"/>
    <property type="evidence" value="ECO:0007669"/>
    <property type="project" value="TreeGrafter"/>
</dbReference>
<dbReference type="InterPro" id="IPR011701">
    <property type="entry name" value="MFS"/>
</dbReference>
<gene>
    <name evidence="8" type="ORF">PV07_07728</name>
</gene>
<evidence type="ECO:0000256" key="2">
    <source>
        <dbReference type="ARBA" id="ARBA00022692"/>
    </source>
</evidence>
<dbReference type="GO" id="GO:0015203">
    <property type="term" value="F:polyamine transmembrane transporter activity"/>
    <property type="evidence" value="ECO:0007669"/>
    <property type="project" value="TreeGrafter"/>
</dbReference>
<feature type="transmembrane region" description="Helical" evidence="6">
    <location>
        <begin position="174"/>
        <end position="193"/>
    </location>
</feature>
<dbReference type="STRING" id="569365.A0A0D2CWR3"/>
<accession>A0A0D2CWR3</accession>
<feature type="transmembrane region" description="Helical" evidence="6">
    <location>
        <begin position="336"/>
        <end position="360"/>
    </location>
</feature>
<dbReference type="RefSeq" id="XP_016248255.1">
    <property type="nucleotide sequence ID" value="XM_016394836.1"/>
</dbReference>
<dbReference type="InterPro" id="IPR020846">
    <property type="entry name" value="MFS_dom"/>
</dbReference>
<dbReference type="OrthoDB" id="3936150at2759"/>
<dbReference type="PANTHER" id="PTHR23502">
    <property type="entry name" value="MAJOR FACILITATOR SUPERFAMILY"/>
    <property type="match status" value="1"/>
</dbReference>
<name>A0A0D2CWR3_9EURO</name>
<feature type="transmembrane region" description="Helical" evidence="6">
    <location>
        <begin position="264"/>
        <end position="282"/>
    </location>
</feature>
<dbReference type="InterPro" id="IPR036259">
    <property type="entry name" value="MFS_trans_sf"/>
</dbReference>
<evidence type="ECO:0000313" key="9">
    <source>
        <dbReference type="Proteomes" id="UP000054466"/>
    </source>
</evidence>
<proteinExistence type="predicted"/>
<dbReference type="EMBL" id="KN847043">
    <property type="protein sequence ID" value="KIW28039.1"/>
    <property type="molecule type" value="Genomic_DNA"/>
</dbReference>
<dbReference type="Proteomes" id="UP000054466">
    <property type="component" value="Unassembled WGS sequence"/>
</dbReference>
<evidence type="ECO:0000256" key="6">
    <source>
        <dbReference type="SAM" id="Phobius"/>
    </source>
</evidence>
<sequence length="594" mass="65871">MAHDGLEKLPPSPDTVCGPASEERLTKEKEHHDTIDCRSMHSDHSGQSTVDDQQDIEIAQDVLARTITPKRPIVKVPRSERRGLFARVCVMAEVTEPTDYNNSVKWCITAIVAIAAAAAPVGSAIILPTLDEVAKSLHSNATTTNLSVALYMLSMAIFPLWWSAFSETAGRRTVYITSFALFILFSVLSAVSHSISMLIVMRLLSGGASASVQAVGAGTIADIWESWERGRAMGLFYLGPLCGPLLAPIVGGILGQVWDWRATQWALAIYGVLTWVLIFFGLPETLKVRKDVAEEALADTASSIDNGSHRPPLSRTSTREVIQKKSKKYLKVARMLLLDPLSVILYLRFMPVLLTVYYSAVTFGSLYVLNISIQYSFERKPYDFSTIIIGLLYLPNSFGYILASVLGGRWMDYIMRREAIKANRVDQNGKLIFRPEDRMRENAWLGALVYPCALIWYGWTVEEGVLWVAPVSQPEMATHGGSFVICKVPKLTRVVQIIANFFYGLGSMIIFAMSTTMLTEFMPRRSSSGVALNNFCRNILSCVGAIVGAPLIAAIGNGWLFTILGLWALSSASVIWAMKRYGENWREKMDRQLR</sequence>
<comment type="subcellular location">
    <subcellularLocation>
        <location evidence="1">Membrane</location>
        <topology evidence="1">Multi-pass membrane protein</topology>
    </subcellularLocation>
</comment>
<evidence type="ECO:0000256" key="1">
    <source>
        <dbReference type="ARBA" id="ARBA00004141"/>
    </source>
</evidence>
<keyword evidence="4 6" id="KW-0472">Membrane</keyword>
<feature type="transmembrane region" description="Helical" evidence="6">
    <location>
        <begin position="442"/>
        <end position="459"/>
    </location>
</feature>
<evidence type="ECO:0000259" key="7">
    <source>
        <dbReference type="PROSITE" id="PS50850"/>
    </source>
</evidence>
<feature type="transmembrane region" description="Helical" evidence="6">
    <location>
        <begin position="559"/>
        <end position="578"/>
    </location>
</feature>
<keyword evidence="2 6" id="KW-0812">Transmembrane</keyword>
<dbReference type="GO" id="GO:0005886">
    <property type="term" value="C:plasma membrane"/>
    <property type="evidence" value="ECO:0007669"/>
    <property type="project" value="TreeGrafter"/>
</dbReference>
<dbReference type="AlphaFoldDB" id="A0A0D2CWR3"/>
<evidence type="ECO:0000256" key="4">
    <source>
        <dbReference type="ARBA" id="ARBA00023136"/>
    </source>
</evidence>
<feature type="transmembrane region" description="Helical" evidence="6">
    <location>
        <begin position="146"/>
        <end position="162"/>
    </location>
</feature>
<dbReference type="CDD" id="cd17323">
    <property type="entry name" value="MFS_Tpo1_MDR_like"/>
    <property type="match status" value="1"/>
</dbReference>
<keyword evidence="9" id="KW-1185">Reference proteome</keyword>
<reference evidence="8 9" key="1">
    <citation type="submission" date="2015-01" db="EMBL/GenBank/DDBJ databases">
        <title>The Genome Sequence of Cladophialophora immunda CBS83496.</title>
        <authorList>
            <consortium name="The Broad Institute Genomics Platform"/>
            <person name="Cuomo C."/>
            <person name="de Hoog S."/>
            <person name="Gorbushina A."/>
            <person name="Stielow B."/>
            <person name="Teixiera M."/>
            <person name="Abouelleil A."/>
            <person name="Chapman S.B."/>
            <person name="Priest M."/>
            <person name="Young S.K."/>
            <person name="Wortman J."/>
            <person name="Nusbaum C."/>
            <person name="Birren B."/>
        </authorList>
    </citation>
    <scope>NUCLEOTIDE SEQUENCE [LARGE SCALE GENOMIC DNA]</scope>
    <source>
        <strain evidence="8 9">CBS 83496</strain>
    </source>
</reference>